<evidence type="ECO:0000256" key="2">
    <source>
        <dbReference type="ARBA" id="ARBA00022490"/>
    </source>
</evidence>
<keyword evidence="6 11" id="KW-0067">ATP-binding</keyword>
<dbReference type="RefSeq" id="WP_207567384.1">
    <property type="nucleotide sequence ID" value="NZ_CP071446.1"/>
</dbReference>
<dbReference type="PRINTS" id="PR00984">
    <property type="entry name" value="TRNASYNTHILE"/>
</dbReference>
<dbReference type="CDD" id="cd00818">
    <property type="entry name" value="IleRS_core"/>
    <property type="match status" value="1"/>
</dbReference>
<feature type="binding site" evidence="11">
    <location>
        <position position="593"/>
    </location>
    <ligand>
        <name>ATP</name>
        <dbReference type="ChEBI" id="CHEBI:30616"/>
    </ligand>
</feature>
<evidence type="ECO:0000313" key="15">
    <source>
        <dbReference type="EMBL" id="QTA38666.1"/>
    </source>
</evidence>
<dbReference type="HAMAP" id="MF_02002">
    <property type="entry name" value="Ile_tRNA_synth_type1"/>
    <property type="match status" value="1"/>
</dbReference>
<keyword evidence="16" id="KW-1185">Reference proteome</keyword>
<keyword evidence="8 11" id="KW-0030">Aminoacyl-tRNA synthetase</keyword>
<dbReference type="EC" id="6.1.1.5" evidence="11"/>
<dbReference type="GO" id="GO:0004822">
    <property type="term" value="F:isoleucine-tRNA ligase activity"/>
    <property type="evidence" value="ECO:0007669"/>
    <property type="project" value="UniProtKB-EC"/>
</dbReference>
<organism evidence="15 16">
    <name type="scientific">Thermosipho ferrireducens</name>
    <dbReference type="NCBI Taxonomy" id="2571116"/>
    <lineage>
        <taxon>Bacteria</taxon>
        <taxon>Thermotogati</taxon>
        <taxon>Thermotogota</taxon>
        <taxon>Thermotogae</taxon>
        <taxon>Thermotogales</taxon>
        <taxon>Fervidobacteriaceae</taxon>
        <taxon>Thermosipho</taxon>
    </lineage>
</organism>
<evidence type="ECO:0000256" key="1">
    <source>
        <dbReference type="ARBA" id="ARBA00006887"/>
    </source>
</evidence>
<evidence type="ECO:0000256" key="4">
    <source>
        <dbReference type="ARBA" id="ARBA00022723"/>
    </source>
</evidence>
<evidence type="ECO:0000256" key="5">
    <source>
        <dbReference type="ARBA" id="ARBA00022741"/>
    </source>
</evidence>
<dbReference type="Gene3D" id="3.90.740.10">
    <property type="entry name" value="Valyl/Leucyl/Isoleucyl-tRNA synthetase, editing domain"/>
    <property type="match status" value="1"/>
</dbReference>
<dbReference type="InterPro" id="IPR001412">
    <property type="entry name" value="aa-tRNA-synth_I_CS"/>
</dbReference>
<dbReference type="InterPro" id="IPR033708">
    <property type="entry name" value="Anticodon_Ile_BEm"/>
</dbReference>
<dbReference type="PROSITE" id="PS00178">
    <property type="entry name" value="AA_TRNA_LIGASE_I"/>
    <property type="match status" value="1"/>
</dbReference>
<dbReference type="PANTHER" id="PTHR42765">
    <property type="entry name" value="SOLEUCYL-TRNA SYNTHETASE"/>
    <property type="match status" value="1"/>
</dbReference>
<feature type="domain" description="Zinc finger FPG/IleRS-type" evidence="13">
    <location>
        <begin position="875"/>
        <end position="904"/>
    </location>
</feature>
<dbReference type="Pfam" id="PF08264">
    <property type="entry name" value="Anticodon_1"/>
    <property type="match status" value="1"/>
</dbReference>
<dbReference type="Gene3D" id="1.10.730.20">
    <property type="match status" value="1"/>
</dbReference>
<dbReference type="Pfam" id="PF00133">
    <property type="entry name" value="tRNA-synt_1"/>
    <property type="match status" value="1"/>
</dbReference>
<dbReference type="SUPFAM" id="SSF47323">
    <property type="entry name" value="Anticodon-binding domain of a subclass of class I aminoacyl-tRNA synthetases"/>
    <property type="match status" value="1"/>
</dbReference>
<keyword evidence="7 11" id="KW-0648">Protein biosynthesis</keyword>
<evidence type="ECO:0000259" key="14">
    <source>
        <dbReference type="Pfam" id="PF08264"/>
    </source>
</evidence>
<dbReference type="InterPro" id="IPR013155">
    <property type="entry name" value="M/V/L/I-tRNA-synth_anticd-bd"/>
</dbReference>
<dbReference type="Proteomes" id="UP000671862">
    <property type="component" value="Chromosome"/>
</dbReference>
<comment type="subcellular location">
    <subcellularLocation>
        <location evidence="11">Cytoplasm</location>
    </subcellularLocation>
</comment>
<evidence type="ECO:0000256" key="11">
    <source>
        <dbReference type="HAMAP-Rule" id="MF_02002"/>
    </source>
</evidence>
<keyword evidence="4 11" id="KW-0479">Metal-binding</keyword>
<feature type="binding site" evidence="11">
    <location>
        <position position="549"/>
    </location>
    <ligand>
        <name>L-isoleucyl-5'-AMP</name>
        <dbReference type="ChEBI" id="CHEBI:178002"/>
    </ligand>
</feature>
<evidence type="ECO:0000256" key="6">
    <source>
        <dbReference type="ARBA" id="ARBA00022840"/>
    </source>
</evidence>
<feature type="binding site" evidence="11">
    <location>
        <position position="898"/>
    </location>
    <ligand>
        <name>Zn(2+)</name>
        <dbReference type="ChEBI" id="CHEBI:29105"/>
    </ligand>
</feature>
<keyword evidence="3 11" id="KW-0436">Ligase</keyword>
<dbReference type="InterPro" id="IPR009080">
    <property type="entry name" value="tRNAsynth_Ia_anticodon-bd"/>
</dbReference>
<feature type="binding site" evidence="11">
    <location>
        <position position="881"/>
    </location>
    <ligand>
        <name>Zn(2+)</name>
        <dbReference type="ChEBI" id="CHEBI:29105"/>
    </ligand>
</feature>
<evidence type="ECO:0000256" key="3">
    <source>
        <dbReference type="ARBA" id="ARBA00022598"/>
    </source>
</evidence>
<evidence type="ECO:0000259" key="13">
    <source>
        <dbReference type="Pfam" id="PF06827"/>
    </source>
</evidence>
<evidence type="ECO:0000256" key="7">
    <source>
        <dbReference type="ARBA" id="ARBA00022917"/>
    </source>
</evidence>
<feature type="short sequence motif" description="'KMSKS' region" evidence="11">
    <location>
        <begin position="590"/>
        <end position="594"/>
    </location>
</feature>
<dbReference type="InterPro" id="IPR023585">
    <property type="entry name" value="Ile-tRNA-ligase_type1"/>
</dbReference>
<feature type="short sequence motif" description="'HIGH' region" evidence="11">
    <location>
        <begin position="57"/>
        <end position="67"/>
    </location>
</feature>
<reference evidence="15 16" key="1">
    <citation type="submission" date="2021-03" db="EMBL/GenBank/DDBJ databases">
        <title>Thermosipho ferrireducens sp.nov., an anaerobic thermophilic iron-reducing bacterium isolated from a deep-sea hydrothermal sulfide deposits.</title>
        <authorList>
            <person name="Zeng X."/>
            <person name="Chen Y."/>
            <person name="Shao Z."/>
        </authorList>
    </citation>
    <scope>NUCLEOTIDE SEQUENCE [LARGE SCALE GENOMIC DNA]</scope>
    <source>
        <strain evidence="15 16">JL129W03</strain>
    </source>
</reference>
<dbReference type="PANTHER" id="PTHR42765:SF1">
    <property type="entry name" value="ISOLEUCINE--TRNA LIGASE, MITOCHONDRIAL"/>
    <property type="match status" value="1"/>
</dbReference>
<feature type="binding site" evidence="11">
    <location>
        <position position="901"/>
    </location>
    <ligand>
        <name>Zn(2+)</name>
        <dbReference type="ChEBI" id="CHEBI:29105"/>
    </ligand>
</feature>
<evidence type="ECO:0000256" key="8">
    <source>
        <dbReference type="ARBA" id="ARBA00023146"/>
    </source>
</evidence>
<dbReference type="InterPro" id="IPR002300">
    <property type="entry name" value="aa-tRNA-synth_Ia"/>
</dbReference>
<feature type="binding site" evidence="11">
    <location>
        <position position="878"/>
    </location>
    <ligand>
        <name>Zn(2+)</name>
        <dbReference type="ChEBI" id="CHEBI:29105"/>
    </ligand>
</feature>
<evidence type="ECO:0000256" key="10">
    <source>
        <dbReference type="ARBA" id="ARBA00048359"/>
    </source>
</evidence>
<comment type="function">
    <text evidence="9 11">Catalyzes the attachment of isoleucine to tRNA(Ile). As IleRS can inadvertently accommodate and process structurally similar amino acids such as valine, to avoid such errors it has two additional distinct tRNA(Ile)-dependent editing activities. One activity is designated as 'pretransfer' editing and involves the hydrolysis of activated Val-AMP. The other activity is designated 'posttransfer' editing and involves deacylation of mischarged Val-tRNA(Ile).</text>
</comment>
<comment type="catalytic activity">
    <reaction evidence="10 11">
        <text>tRNA(Ile) + L-isoleucine + ATP = L-isoleucyl-tRNA(Ile) + AMP + diphosphate</text>
        <dbReference type="Rhea" id="RHEA:11060"/>
        <dbReference type="Rhea" id="RHEA-COMP:9666"/>
        <dbReference type="Rhea" id="RHEA-COMP:9695"/>
        <dbReference type="ChEBI" id="CHEBI:30616"/>
        <dbReference type="ChEBI" id="CHEBI:33019"/>
        <dbReference type="ChEBI" id="CHEBI:58045"/>
        <dbReference type="ChEBI" id="CHEBI:78442"/>
        <dbReference type="ChEBI" id="CHEBI:78528"/>
        <dbReference type="ChEBI" id="CHEBI:456215"/>
        <dbReference type="EC" id="6.1.1.5"/>
    </reaction>
</comment>
<comment type="subunit">
    <text evidence="11">Monomer.</text>
</comment>
<sequence length="910" mass="104751">MDYKETLNLPFTSFSMRANLVKKEPEILKKWRELDDYNLSLKAREGRPVFMLHDGPPYANGNIHIGTAMNKVLKDIVIRYKTMRGFKAPYVPGWDTHGLPIEHRVSVEMGEKIKDMSPVEIRNKCREFALHFVNVQREQFKRLGVRGDWENPYLTLLPEYEEHILKIFKTLVQNGNVYRGNKPVYWCPTCRTALAEAEVEYHDHSSPSIYVKFKVLGEEGTYIVIWTTTPWTLPANVAIAVHPDYDYVKIKVNDEKWIVAEGLVQKFASETDIEYILVEKVKGKELEGLRAKHPFVERESVVVLADYVTLEDGTGCVHTAPGHGTEDYLTGIKYGLPVLSPVDEDGIFTEDAGKYAGMKIWDANKVIIEDLKESGALIKSSKIEHSYPHCWRCKNPVIFRATPQWFISVDANNLREKVLSEIKKVEWHPEWGENRITAMVSERPDWTISRQRVWGTPIPAVKCKSCGEVFLDTEIIDKFIEIVKNQGTDAWFELSEEELIPESVKCPKCGKNEFEKTYDTLDVWIDSGCSFEAVVRSKGEKFPADLYLEGDDQHRGWFQSSIFMSVAYTGEAPYKAVVTHAFIKDEQGRKMSKSLGNVVDPGEIVDKYGADILRLWIASTDFFDNIRVGKNIIHQQVEVYKKIRNTLRYLLGNLSDFSEEDLVPYDKLLSIDKWALGRLMQVIKQITGYYERYEYSKVYSAINKYCTVELSATYLDIIKDRLYVEAKDSIYRRSAQTAMYYILEALIKMLAPILVFTSEEAYEASPFKKYETIHIEEWPEVREEWIDEELISDFKALLMIRDDVLKALENARNRGVIGHSLDAKVIIEALNEDVQKLLENYEDILGEFLIVSQVEFGKGDQKGELVNVSVIKAEGEKCNRCWKYHPKTGQSEEFPNICPRCVSVLKGERK</sequence>
<evidence type="ECO:0000313" key="16">
    <source>
        <dbReference type="Proteomes" id="UP000671862"/>
    </source>
</evidence>
<gene>
    <name evidence="11 15" type="primary">ileS</name>
    <name evidence="15" type="ORF">JYK00_03920</name>
</gene>
<dbReference type="EMBL" id="CP071446">
    <property type="protein sequence ID" value="QTA38666.1"/>
    <property type="molecule type" value="Genomic_DNA"/>
</dbReference>
<protein>
    <recommendedName>
        <fullName evidence="11">Isoleucine--tRNA ligase</fullName>
        <ecNumber evidence="11">6.1.1.5</ecNumber>
    </recommendedName>
    <alternativeName>
        <fullName evidence="11">Isoleucyl-tRNA synthetase</fullName>
        <shortName evidence="11">IleRS</shortName>
    </alternativeName>
</protein>
<evidence type="ECO:0000256" key="9">
    <source>
        <dbReference type="ARBA" id="ARBA00025217"/>
    </source>
</evidence>
<comment type="cofactor">
    <cofactor evidence="11">
        <name>Zn(2+)</name>
        <dbReference type="ChEBI" id="CHEBI:29105"/>
    </cofactor>
    <text evidence="11">Binds 1 zinc ion per subunit.</text>
</comment>
<comment type="domain">
    <text evidence="11">IleRS has two distinct active sites: one for aminoacylation and one for editing. The misactivated valine is translocated from the active site to the editing site, which sterically excludes the correctly activated isoleucine. The single editing site contains two valyl binding pockets, one specific for each substrate (Val-AMP or Val-tRNA(Ile)).</text>
</comment>
<dbReference type="Pfam" id="PF06827">
    <property type="entry name" value="zf-FPG_IleRS"/>
    <property type="match status" value="1"/>
</dbReference>
<evidence type="ECO:0000259" key="12">
    <source>
        <dbReference type="Pfam" id="PF00133"/>
    </source>
</evidence>
<dbReference type="NCBIfam" id="TIGR00392">
    <property type="entry name" value="ileS"/>
    <property type="match status" value="1"/>
</dbReference>
<dbReference type="SUPFAM" id="SSF52374">
    <property type="entry name" value="Nucleotidylyl transferase"/>
    <property type="match status" value="1"/>
</dbReference>
<dbReference type="InterPro" id="IPR002301">
    <property type="entry name" value="Ile-tRNA-ligase"/>
</dbReference>
<accession>A0ABX7S7V5</accession>
<dbReference type="InterPro" id="IPR050081">
    <property type="entry name" value="Ile-tRNA_ligase"/>
</dbReference>
<dbReference type="SUPFAM" id="SSF50677">
    <property type="entry name" value="ValRS/IleRS/LeuRS editing domain"/>
    <property type="match status" value="1"/>
</dbReference>
<dbReference type="CDD" id="cd07960">
    <property type="entry name" value="Anticodon_Ia_Ile_BEm"/>
    <property type="match status" value="1"/>
</dbReference>
<dbReference type="InterPro" id="IPR009008">
    <property type="entry name" value="Val/Leu/Ile-tRNA-synth_edit"/>
</dbReference>
<dbReference type="Gene3D" id="1.10.10.830">
    <property type="entry name" value="Ile-tRNA synthetase CP2 domain-like"/>
    <property type="match status" value="1"/>
</dbReference>
<dbReference type="InterPro" id="IPR014729">
    <property type="entry name" value="Rossmann-like_a/b/a_fold"/>
</dbReference>
<keyword evidence="2 11" id="KW-0963">Cytoplasm</keyword>
<keyword evidence="5 11" id="KW-0547">Nucleotide-binding</keyword>
<dbReference type="Gene3D" id="3.40.50.620">
    <property type="entry name" value="HUPs"/>
    <property type="match status" value="2"/>
</dbReference>
<proteinExistence type="inferred from homology"/>
<feature type="domain" description="Aminoacyl-tRNA synthetase class Ia" evidence="12">
    <location>
        <begin position="27"/>
        <end position="627"/>
    </location>
</feature>
<feature type="domain" description="Methionyl/Valyl/Leucyl/Isoleucyl-tRNA synthetase anticodon-binding" evidence="14">
    <location>
        <begin position="672"/>
        <end position="827"/>
    </location>
</feature>
<dbReference type="InterPro" id="IPR010663">
    <property type="entry name" value="Znf_FPG/IleRS"/>
</dbReference>
<keyword evidence="11" id="KW-0862">Zinc</keyword>
<comment type="similarity">
    <text evidence="1 11">Belongs to the class-I aminoacyl-tRNA synthetase family. IleS type 1 subfamily.</text>
</comment>
<name>A0ABX7S7V5_9BACT</name>